<name>A0A1A8XDE5_PLAOA</name>
<accession>A0A1A8XDE5</accession>
<protein>
    <submittedName>
        <fullName evidence="1">PIR Superfamily Protein</fullName>
    </submittedName>
</protein>
<evidence type="ECO:0000313" key="1">
    <source>
        <dbReference type="EMBL" id="SBT02739.1"/>
    </source>
</evidence>
<dbReference type="EMBL" id="FLQV01003711">
    <property type="protein sequence ID" value="SBT02739.1"/>
    <property type="molecule type" value="Genomic_DNA"/>
</dbReference>
<dbReference type="Proteomes" id="UP000078546">
    <property type="component" value="Unassembled WGS sequence"/>
</dbReference>
<sequence length="296" mass="35272">MPLEIKTIYNAAYSNYIYKSKLDFYKNEKETKNLNGCAEFTNEHLNPESNKQKICEAVILFLRHFKEESNDTTYHDNGCKYLYYWLYTHVQNNPKSIKNTLNLYKELFKIYTQHNEYLDTFNNYISEMNEHTSDKFVKLTDMYNKLEIFYERKKSQETVEKCTSGVKDLYTEYLDECIKGNDHDFCNELKNFRKKHDYYVQKMLHCVGEQYLLPPVEVFDTVGTTMIPVSLISVTSLILPILYKFTAFGPWIRHLIGKNRNAWDNINKESDQLLNTYEIEDDISNMRNFNIPYNSS</sequence>
<dbReference type="AlphaFoldDB" id="A0A1A8XDE5"/>
<gene>
    <name evidence="1" type="ORF">POVCU1_080260</name>
</gene>
<evidence type="ECO:0000313" key="2">
    <source>
        <dbReference type="Proteomes" id="UP000078546"/>
    </source>
</evidence>
<reference evidence="2" key="1">
    <citation type="submission" date="2016-05" db="EMBL/GenBank/DDBJ databases">
        <authorList>
            <person name="Naeem Raeece"/>
        </authorList>
    </citation>
    <scope>NUCLEOTIDE SEQUENCE [LARGE SCALE GENOMIC DNA]</scope>
</reference>
<organism evidence="1 2">
    <name type="scientific">Plasmodium ovale curtisi</name>
    <dbReference type="NCBI Taxonomy" id="864141"/>
    <lineage>
        <taxon>Eukaryota</taxon>
        <taxon>Sar</taxon>
        <taxon>Alveolata</taxon>
        <taxon>Apicomplexa</taxon>
        <taxon>Aconoidasida</taxon>
        <taxon>Haemosporida</taxon>
        <taxon>Plasmodiidae</taxon>
        <taxon>Plasmodium</taxon>
        <taxon>Plasmodium (Plasmodium)</taxon>
    </lineage>
</organism>
<dbReference type="InterPro" id="IPR008780">
    <property type="entry name" value="Plasmodium_Vir"/>
</dbReference>
<proteinExistence type="predicted"/>
<dbReference type="Pfam" id="PF05795">
    <property type="entry name" value="Plasmodium_Vir"/>
    <property type="match status" value="1"/>
</dbReference>